<feature type="transmembrane region" description="Helical" evidence="1">
    <location>
        <begin position="154"/>
        <end position="173"/>
    </location>
</feature>
<dbReference type="InterPro" id="IPR014226">
    <property type="entry name" value="Spore_IM_YlbJ"/>
</dbReference>
<protein>
    <submittedName>
        <fullName evidence="3">Sporulation integral membrane protein YlbJ</fullName>
    </submittedName>
</protein>
<sequence length="409" mass="45367">MHYYISNKSYWKTAILGLLAFCFGISLIIFSDVAFQASLRGLSTWWEVVFPALLPFFIVSEILMGLGVVHFMSVLLEPFMRPIFNVPGAGAFVMTMGFSSGYPIGAKLTTRLREQGLLSRAEGERLVSFTTTSDPLFMFGAISVGFFYNPSIGIIIVTAHYISAILVGIIMRFHDREQIPSSKGSSTNDALLFRALQSMHRARMVDRRPLGRLLGDAVTSSLHTLGLIGGFMIVMSVLISILKEVHVTSLLSTMLQGIIIFVGISPELSTSLITGFFEVTLGSQEASLTNTLFIQKIVVVSILLAWNGLSVHAQVAALLSTSDIRYKPYVISRIIHASLAAITTLLLWEPMGKIISTHVIPTALFHYPMQAYRVIDYWIYMGMLIFGMLVFLFLVSMLIHLFKNVRSSK</sequence>
<dbReference type="NCBIfam" id="TIGR02871">
    <property type="entry name" value="spore_ylbJ"/>
    <property type="match status" value="1"/>
</dbReference>
<accession>A0A1E5L709</accession>
<keyword evidence="1" id="KW-0472">Membrane</keyword>
<dbReference type="RefSeq" id="WP_069701852.1">
    <property type="nucleotide sequence ID" value="NZ_MJAT01000012.1"/>
</dbReference>
<dbReference type="Pfam" id="PF07670">
    <property type="entry name" value="Gate"/>
    <property type="match status" value="1"/>
</dbReference>
<feature type="transmembrane region" description="Helical" evidence="1">
    <location>
        <begin position="377"/>
        <end position="402"/>
    </location>
</feature>
<feature type="transmembrane region" description="Helical" evidence="1">
    <location>
        <begin position="330"/>
        <end position="348"/>
    </location>
</feature>
<feature type="domain" description="Nucleoside transporter/FeoB GTPase Gate" evidence="2">
    <location>
        <begin position="48"/>
        <end position="159"/>
    </location>
</feature>
<keyword evidence="1" id="KW-1133">Transmembrane helix</keyword>
<reference evidence="3 4" key="1">
    <citation type="submission" date="2016-09" db="EMBL/GenBank/DDBJ databases">
        <title>Desulfuribacillus arsenicus sp. nov., an obligately anaerobic, dissimilatory arsenic- and antimonate-reducing bacterium isolated from anoxic sediments.</title>
        <authorList>
            <person name="Abin C.A."/>
            <person name="Hollibaugh J.T."/>
        </authorList>
    </citation>
    <scope>NUCLEOTIDE SEQUENCE [LARGE SCALE GENOMIC DNA]</scope>
    <source>
        <strain evidence="3 4">MLFW-2</strain>
    </source>
</reference>
<dbReference type="Proteomes" id="UP000095255">
    <property type="component" value="Unassembled WGS sequence"/>
</dbReference>
<gene>
    <name evidence="3" type="ORF">BHU72_03020</name>
</gene>
<keyword evidence="4" id="KW-1185">Reference proteome</keyword>
<evidence type="ECO:0000256" key="1">
    <source>
        <dbReference type="SAM" id="Phobius"/>
    </source>
</evidence>
<dbReference type="EMBL" id="MJAT01000012">
    <property type="protein sequence ID" value="OEH85769.1"/>
    <property type="molecule type" value="Genomic_DNA"/>
</dbReference>
<dbReference type="AlphaFoldDB" id="A0A1E5L709"/>
<organism evidence="3 4">
    <name type="scientific">Desulfuribacillus stibiiarsenatis</name>
    <dbReference type="NCBI Taxonomy" id="1390249"/>
    <lineage>
        <taxon>Bacteria</taxon>
        <taxon>Bacillati</taxon>
        <taxon>Bacillota</taxon>
        <taxon>Desulfuribacillia</taxon>
        <taxon>Desulfuribacillales</taxon>
        <taxon>Desulfuribacillaceae</taxon>
        <taxon>Desulfuribacillus</taxon>
    </lineage>
</organism>
<proteinExistence type="predicted"/>
<dbReference type="InterPro" id="IPR011642">
    <property type="entry name" value="Gate_dom"/>
</dbReference>
<evidence type="ECO:0000313" key="3">
    <source>
        <dbReference type="EMBL" id="OEH85769.1"/>
    </source>
</evidence>
<comment type="caution">
    <text evidence="3">The sequence shown here is derived from an EMBL/GenBank/DDBJ whole genome shotgun (WGS) entry which is preliminary data.</text>
</comment>
<feature type="transmembrane region" description="Helical" evidence="1">
    <location>
        <begin position="222"/>
        <end position="242"/>
    </location>
</feature>
<feature type="transmembrane region" description="Helical" evidence="1">
    <location>
        <begin position="254"/>
        <end position="277"/>
    </location>
</feature>
<feature type="transmembrane region" description="Helical" evidence="1">
    <location>
        <begin position="297"/>
        <end position="318"/>
    </location>
</feature>
<evidence type="ECO:0000313" key="4">
    <source>
        <dbReference type="Proteomes" id="UP000095255"/>
    </source>
</evidence>
<feature type="transmembrane region" description="Helical" evidence="1">
    <location>
        <begin position="52"/>
        <end position="76"/>
    </location>
</feature>
<dbReference type="STRING" id="1390249.BHU72_03020"/>
<evidence type="ECO:0000259" key="2">
    <source>
        <dbReference type="Pfam" id="PF07670"/>
    </source>
</evidence>
<keyword evidence="1" id="KW-0812">Transmembrane</keyword>
<name>A0A1E5L709_9FIRM</name>
<feature type="transmembrane region" description="Helical" evidence="1">
    <location>
        <begin position="83"/>
        <end position="106"/>
    </location>
</feature>